<accession>A0A1R4IPB6</accession>
<keyword evidence="3" id="KW-1185">Reference proteome</keyword>
<protein>
    <recommendedName>
        <fullName evidence="1">TfoX N-terminal domain-containing protein</fullName>
    </recommendedName>
</protein>
<evidence type="ECO:0000313" key="2">
    <source>
        <dbReference type="EMBL" id="SJN21740.1"/>
    </source>
</evidence>
<dbReference type="RefSeq" id="WP_094763709.1">
    <property type="nucleotide sequence ID" value="NZ_FUKQ01000011.1"/>
</dbReference>
<dbReference type="Pfam" id="PF04993">
    <property type="entry name" value="TfoX_N"/>
    <property type="match status" value="1"/>
</dbReference>
<dbReference type="OrthoDB" id="214902at2"/>
<name>A0A1R4IPB6_9ACTN</name>
<feature type="domain" description="TfoX N-terminal" evidence="1">
    <location>
        <begin position="14"/>
        <end position="106"/>
    </location>
</feature>
<dbReference type="InterPro" id="IPR007076">
    <property type="entry name" value="TfoX_N"/>
</dbReference>
<sequence>MAHDENLARRIRALLDDQQTLREVKMFGGLAFMVDDRMLCTASAGGGALLVRVAPDEDPQLLSKPGAKRGEMGKDRIMGVGWIAVDAEAIKTDEDLQVWIQAALRHHAKQ</sequence>
<reference evidence="2 3" key="1">
    <citation type="submission" date="2017-02" db="EMBL/GenBank/DDBJ databases">
        <authorList>
            <person name="Peterson S.W."/>
        </authorList>
    </citation>
    <scope>NUCLEOTIDE SEQUENCE [LARGE SCALE GENOMIC DNA]</scope>
    <source>
        <strain evidence="2 3">LSP_Lj1</strain>
    </source>
</reference>
<dbReference type="EMBL" id="FUKQ01000011">
    <property type="protein sequence ID" value="SJN21740.1"/>
    <property type="molecule type" value="Genomic_DNA"/>
</dbReference>
<dbReference type="AlphaFoldDB" id="A0A1R4IPB6"/>
<proteinExistence type="predicted"/>
<evidence type="ECO:0000313" key="3">
    <source>
        <dbReference type="Proteomes" id="UP000188342"/>
    </source>
</evidence>
<dbReference type="Gene3D" id="3.30.1460.30">
    <property type="entry name" value="YgaC/TfoX-N like chaperone"/>
    <property type="match status" value="1"/>
</dbReference>
<dbReference type="Proteomes" id="UP000188342">
    <property type="component" value="Unassembled WGS sequence"/>
</dbReference>
<dbReference type="SUPFAM" id="SSF159894">
    <property type="entry name" value="YgaC/TfoX-N like"/>
    <property type="match status" value="1"/>
</dbReference>
<evidence type="ECO:0000259" key="1">
    <source>
        <dbReference type="Pfam" id="PF04993"/>
    </source>
</evidence>
<gene>
    <name evidence="2" type="ORF">FM114_02960</name>
</gene>
<organism evidence="2 3">
    <name type="scientific">Luteococcus japonicus LSP_Lj1</name>
    <dbReference type="NCBI Taxonomy" id="1255658"/>
    <lineage>
        <taxon>Bacteria</taxon>
        <taxon>Bacillati</taxon>
        <taxon>Actinomycetota</taxon>
        <taxon>Actinomycetes</taxon>
        <taxon>Propionibacteriales</taxon>
        <taxon>Propionibacteriaceae</taxon>
        <taxon>Luteococcus</taxon>
    </lineage>
</organism>
<dbReference type="STRING" id="1255658.FM114_02960"/>